<gene>
    <name evidence="1" type="ORF">Pm5461_110</name>
</gene>
<dbReference type="GeneID" id="26622912"/>
<protein>
    <submittedName>
        <fullName evidence="1">Uncharacterized protein</fullName>
    </submittedName>
</protein>
<accession>A0A0G2SSW2</accession>
<name>A0A0G2SSW2_9CAUD</name>
<dbReference type="EMBL" id="KP890823">
    <property type="protein sequence ID" value="AKA61975.1"/>
    <property type="molecule type" value="Genomic_DNA"/>
</dbReference>
<proteinExistence type="predicted"/>
<evidence type="ECO:0000313" key="1">
    <source>
        <dbReference type="EMBL" id="AKA61975.1"/>
    </source>
</evidence>
<keyword evidence="2" id="KW-1185">Reference proteome</keyword>
<evidence type="ECO:0000313" key="2">
    <source>
        <dbReference type="Proteomes" id="UP000202749"/>
    </source>
</evidence>
<dbReference type="KEGG" id="vg:26622912"/>
<reference evidence="1 2" key="1">
    <citation type="submission" date="2015-03" db="EMBL/GenBank/DDBJ databases">
        <authorList>
            <person name="Melo L.D.R."/>
            <person name="Veiga P."/>
            <person name="Cerca N."/>
            <person name="Kropinski A.M."/>
            <person name="Azeredo J."/>
            <person name="Almeida C."/>
            <person name="Sillankorva S."/>
        </authorList>
    </citation>
    <scope>NUCLEOTIDE SEQUENCE [LARGE SCALE GENOMIC DNA]</scope>
</reference>
<dbReference type="RefSeq" id="YP_009195531.1">
    <property type="nucleotide sequence ID" value="NC_028762.1"/>
</dbReference>
<sequence length="151" mass="17727">MDNNVFYRYKCAGSGSNIIWADIRDPDTNWILTYNKTKFSIQEIKEFLYEVADSVKFYACEFDAAIELNIPFNKLIKSVDEINSRTNAVVFMEGNYCYALFLSRDQTSQLMTEISETDFTKAKLDFINSKRTNERNQYIETCRKKIEAYYG</sequence>
<organism evidence="1 2">
    <name type="scientific">Proteus phage vB_PmiM_Pm5461</name>
    <dbReference type="NCBI Taxonomy" id="1636250"/>
    <lineage>
        <taxon>Viruses</taxon>
        <taxon>Duplodnaviria</taxon>
        <taxon>Heunggongvirae</taxon>
        <taxon>Uroviricota</taxon>
        <taxon>Caudoviricetes</taxon>
        <taxon>Pantevenvirales</taxon>
        <taxon>Straboviridae</taxon>
        <taxon>Bragavirus</taxon>
        <taxon>Bragavirus pm5461</taxon>
    </lineage>
</organism>
<dbReference type="Proteomes" id="UP000202749">
    <property type="component" value="Segment"/>
</dbReference>